<gene>
    <name evidence="1" type="ORF">EDC64_103343</name>
</gene>
<proteinExistence type="predicted"/>
<evidence type="ECO:0000313" key="1">
    <source>
        <dbReference type="EMBL" id="TCT06239.1"/>
    </source>
</evidence>
<keyword evidence="2" id="KW-1185">Reference proteome</keyword>
<evidence type="ECO:0000313" key="2">
    <source>
        <dbReference type="Proteomes" id="UP000294664"/>
    </source>
</evidence>
<reference evidence="1 2" key="1">
    <citation type="submission" date="2019-03" db="EMBL/GenBank/DDBJ databases">
        <title>Genomic Encyclopedia of Type Strains, Phase IV (KMG-IV): sequencing the most valuable type-strain genomes for metagenomic binning, comparative biology and taxonomic classification.</title>
        <authorList>
            <person name="Goeker M."/>
        </authorList>
    </citation>
    <scope>NUCLEOTIDE SEQUENCE [LARGE SCALE GENOMIC DNA]</scope>
    <source>
        <strain evidence="1 2">DSM 9035</strain>
    </source>
</reference>
<name>A0A4R3M218_9HYPH</name>
<dbReference type="RefSeq" id="WP_274594939.1">
    <property type="nucleotide sequence ID" value="NZ_SMAI01000003.1"/>
</dbReference>
<sequence>MALLLQCNNVFEEYICCLRAHCDRAHDTPIAAPAGAAAAGAGGR</sequence>
<accession>A0A4R3M218</accession>
<protein>
    <submittedName>
        <fullName evidence="1">Uncharacterized protein</fullName>
    </submittedName>
</protein>
<comment type="caution">
    <text evidence="1">The sequence shown here is derived from an EMBL/GenBank/DDBJ whole genome shotgun (WGS) entry which is preliminary data.</text>
</comment>
<dbReference type="AlphaFoldDB" id="A0A4R3M218"/>
<organism evidence="1 2">
    <name type="scientific">Aquabacter spiritensis</name>
    <dbReference type="NCBI Taxonomy" id="933073"/>
    <lineage>
        <taxon>Bacteria</taxon>
        <taxon>Pseudomonadati</taxon>
        <taxon>Pseudomonadota</taxon>
        <taxon>Alphaproteobacteria</taxon>
        <taxon>Hyphomicrobiales</taxon>
        <taxon>Xanthobacteraceae</taxon>
        <taxon>Aquabacter</taxon>
    </lineage>
</organism>
<dbReference type="EMBL" id="SMAI01000003">
    <property type="protein sequence ID" value="TCT06239.1"/>
    <property type="molecule type" value="Genomic_DNA"/>
</dbReference>
<dbReference type="Proteomes" id="UP000294664">
    <property type="component" value="Unassembled WGS sequence"/>
</dbReference>